<evidence type="ECO:0000256" key="1">
    <source>
        <dbReference type="SAM" id="SignalP"/>
    </source>
</evidence>
<organism evidence="2 3">
    <name type="scientific">Chironomus riparius</name>
    <dbReference type="NCBI Taxonomy" id="315576"/>
    <lineage>
        <taxon>Eukaryota</taxon>
        <taxon>Metazoa</taxon>
        <taxon>Ecdysozoa</taxon>
        <taxon>Arthropoda</taxon>
        <taxon>Hexapoda</taxon>
        <taxon>Insecta</taxon>
        <taxon>Pterygota</taxon>
        <taxon>Neoptera</taxon>
        <taxon>Endopterygota</taxon>
        <taxon>Diptera</taxon>
        <taxon>Nematocera</taxon>
        <taxon>Chironomoidea</taxon>
        <taxon>Chironomidae</taxon>
        <taxon>Chironominae</taxon>
        <taxon>Chironomus</taxon>
    </lineage>
</organism>
<feature type="chain" id="PRO_5040227683" evidence="1">
    <location>
        <begin position="26"/>
        <end position="194"/>
    </location>
</feature>
<dbReference type="PANTHER" id="PTHR20898:SF0">
    <property type="entry name" value="DAEDALUS ON 3-RELATED"/>
    <property type="match status" value="1"/>
</dbReference>
<reference evidence="2" key="2">
    <citation type="submission" date="2022-10" db="EMBL/GenBank/DDBJ databases">
        <authorList>
            <consortium name="ENA_rothamsted_submissions"/>
            <consortium name="culmorum"/>
            <person name="King R."/>
        </authorList>
    </citation>
    <scope>NUCLEOTIDE SEQUENCE</scope>
</reference>
<feature type="signal peptide" evidence="1">
    <location>
        <begin position="1"/>
        <end position="25"/>
    </location>
</feature>
<keyword evidence="3" id="KW-1185">Reference proteome</keyword>
<sequence length="194" mass="22113">MSQSSSIVNLSFIFLTILYCQESVCQLTMLIYKIECPKDSESTYVKNAVCGIQTMKNGTYAINAYLDLVRPMNYVNISLTVTFRSSNKVIFDTNFEYCSSYGHLPPFVGAVFAIVERNTKNVIHPCPYHPTNKVGAEHFILDSNSPILSVVNFQRGDYKALFFMRDKKHNLIFYLHCYISINQKKAQKSSKNNG</sequence>
<protein>
    <submittedName>
        <fullName evidence="2">Uncharacterized protein</fullName>
    </submittedName>
</protein>
<dbReference type="PANTHER" id="PTHR20898">
    <property type="entry name" value="DAEDALUS ON 3-RELATED-RELATED"/>
    <property type="match status" value="1"/>
</dbReference>
<dbReference type="EMBL" id="OU895879">
    <property type="protein sequence ID" value="CAG9807525.1"/>
    <property type="molecule type" value="Genomic_DNA"/>
</dbReference>
<name>A0A9N9RY77_9DIPT</name>
<proteinExistence type="predicted"/>
<dbReference type="AlphaFoldDB" id="A0A9N9RY77"/>
<evidence type="ECO:0000313" key="3">
    <source>
        <dbReference type="Proteomes" id="UP001153620"/>
    </source>
</evidence>
<dbReference type="Proteomes" id="UP001153620">
    <property type="component" value="Chromosome 3"/>
</dbReference>
<gene>
    <name evidence="2" type="ORF">CHIRRI_LOCUS10373</name>
</gene>
<accession>A0A9N9RY77</accession>
<evidence type="ECO:0000313" key="2">
    <source>
        <dbReference type="EMBL" id="CAG9807525.1"/>
    </source>
</evidence>
<keyword evidence="1" id="KW-0732">Signal</keyword>
<reference evidence="2" key="1">
    <citation type="submission" date="2022-01" db="EMBL/GenBank/DDBJ databases">
        <authorList>
            <person name="King R."/>
        </authorList>
    </citation>
    <scope>NUCLEOTIDE SEQUENCE</scope>
</reference>